<dbReference type="Gene3D" id="3.40.50.300">
    <property type="entry name" value="P-loop containing nucleotide triphosphate hydrolases"/>
    <property type="match status" value="2"/>
</dbReference>
<evidence type="ECO:0000256" key="2">
    <source>
        <dbReference type="ARBA" id="ARBA00012552"/>
    </source>
</evidence>
<organism evidence="11 12">
    <name type="scientific">Adineta steineri</name>
    <dbReference type="NCBI Taxonomy" id="433720"/>
    <lineage>
        <taxon>Eukaryota</taxon>
        <taxon>Metazoa</taxon>
        <taxon>Spiralia</taxon>
        <taxon>Gnathifera</taxon>
        <taxon>Rotifera</taxon>
        <taxon>Eurotatoria</taxon>
        <taxon>Bdelloidea</taxon>
        <taxon>Adinetida</taxon>
        <taxon>Adinetidae</taxon>
        <taxon>Adineta</taxon>
    </lineage>
</organism>
<dbReference type="InterPro" id="IPR011545">
    <property type="entry name" value="DEAD/DEAH_box_helicase_dom"/>
</dbReference>
<dbReference type="Pfam" id="PF21010">
    <property type="entry name" value="HA2_C"/>
    <property type="match status" value="1"/>
</dbReference>
<dbReference type="InterPro" id="IPR027417">
    <property type="entry name" value="P-loop_NTPase"/>
</dbReference>
<proteinExistence type="inferred from homology"/>
<dbReference type="InterPro" id="IPR011709">
    <property type="entry name" value="DEAD-box_helicase_OB_fold"/>
</dbReference>
<evidence type="ECO:0000256" key="7">
    <source>
        <dbReference type="ARBA" id="ARBA00047984"/>
    </source>
</evidence>
<dbReference type="PANTHER" id="PTHR18934:SF136">
    <property type="entry name" value="ATP-DEPENDENT RNA HELICASE DHX35-RELATED"/>
    <property type="match status" value="1"/>
</dbReference>
<comment type="caution">
    <text evidence="11">The sequence shown here is derived from an EMBL/GenBank/DDBJ whole genome shotgun (WGS) entry which is preliminary data.</text>
</comment>
<dbReference type="PROSITE" id="PS51194">
    <property type="entry name" value="HELICASE_CTER"/>
    <property type="match status" value="1"/>
</dbReference>
<dbReference type="Pfam" id="PF00270">
    <property type="entry name" value="DEAD"/>
    <property type="match status" value="1"/>
</dbReference>
<keyword evidence="4" id="KW-0378">Hydrolase</keyword>
<dbReference type="FunFam" id="3.40.50.300:FF:000578">
    <property type="entry name" value="probable ATP-dependent RNA helicase DHX35"/>
    <property type="match status" value="1"/>
</dbReference>
<evidence type="ECO:0000256" key="8">
    <source>
        <dbReference type="SAM" id="MobiDB-lite"/>
    </source>
</evidence>
<evidence type="ECO:0000313" key="11">
    <source>
        <dbReference type="EMBL" id="CAF0729955.1"/>
    </source>
</evidence>
<feature type="domain" description="Helicase C-terminal" evidence="10">
    <location>
        <begin position="279"/>
        <end position="467"/>
    </location>
</feature>
<name>A0A813MU02_9BILA</name>
<keyword evidence="6" id="KW-0067">ATP-binding</keyword>
<dbReference type="CDD" id="cd18791">
    <property type="entry name" value="SF2_C_RHA"/>
    <property type="match status" value="1"/>
</dbReference>
<dbReference type="InterPro" id="IPR014001">
    <property type="entry name" value="Helicase_ATP-bd"/>
</dbReference>
<dbReference type="PANTHER" id="PTHR18934">
    <property type="entry name" value="ATP-DEPENDENT RNA HELICASE"/>
    <property type="match status" value="1"/>
</dbReference>
<feature type="compositionally biased region" description="Low complexity" evidence="8">
    <location>
        <begin position="1"/>
        <end position="14"/>
    </location>
</feature>
<dbReference type="Pfam" id="PF00271">
    <property type="entry name" value="Helicase_C"/>
    <property type="match status" value="1"/>
</dbReference>
<dbReference type="Gene3D" id="1.20.120.1080">
    <property type="match status" value="1"/>
</dbReference>
<dbReference type="SUPFAM" id="SSF52540">
    <property type="entry name" value="P-loop containing nucleoside triphosphate hydrolases"/>
    <property type="match status" value="1"/>
</dbReference>
<evidence type="ECO:0000259" key="9">
    <source>
        <dbReference type="PROSITE" id="PS51192"/>
    </source>
</evidence>
<accession>A0A813MU02</accession>
<dbReference type="InterPro" id="IPR007502">
    <property type="entry name" value="Helicase-assoc_dom"/>
</dbReference>
<dbReference type="SMART" id="SM00490">
    <property type="entry name" value="HELICc"/>
    <property type="match status" value="1"/>
</dbReference>
<feature type="region of interest" description="Disordered" evidence="8">
    <location>
        <begin position="1"/>
        <end position="34"/>
    </location>
</feature>
<evidence type="ECO:0000259" key="10">
    <source>
        <dbReference type="PROSITE" id="PS51194"/>
    </source>
</evidence>
<evidence type="ECO:0000256" key="5">
    <source>
        <dbReference type="ARBA" id="ARBA00022806"/>
    </source>
</evidence>
<feature type="domain" description="Helicase ATP-binding" evidence="9">
    <location>
        <begin position="70"/>
        <end position="235"/>
    </location>
</feature>
<dbReference type="GO" id="GO:0071013">
    <property type="term" value="C:catalytic step 2 spliceosome"/>
    <property type="evidence" value="ECO:0007669"/>
    <property type="project" value="TreeGrafter"/>
</dbReference>
<dbReference type="AlphaFoldDB" id="A0A813MU02"/>
<dbReference type="GO" id="GO:0003723">
    <property type="term" value="F:RNA binding"/>
    <property type="evidence" value="ECO:0007669"/>
    <property type="project" value="TreeGrafter"/>
</dbReference>
<dbReference type="Pfam" id="PF07717">
    <property type="entry name" value="OB_NTP_bind"/>
    <property type="match status" value="1"/>
</dbReference>
<dbReference type="PROSITE" id="PS51192">
    <property type="entry name" value="HELICASE_ATP_BIND_1"/>
    <property type="match status" value="1"/>
</dbReference>
<keyword evidence="5" id="KW-0347">Helicase</keyword>
<evidence type="ECO:0000256" key="4">
    <source>
        <dbReference type="ARBA" id="ARBA00022801"/>
    </source>
</evidence>
<evidence type="ECO:0000256" key="6">
    <source>
        <dbReference type="ARBA" id="ARBA00022840"/>
    </source>
</evidence>
<dbReference type="EC" id="3.6.4.13" evidence="2"/>
<dbReference type="InterPro" id="IPR048333">
    <property type="entry name" value="HA2_WH"/>
</dbReference>
<reference evidence="11" key="1">
    <citation type="submission" date="2021-02" db="EMBL/GenBank/DDBJ databases">
        <authorList>
            <person name="Nowell W R."/>
        </authorList>
    </citation>
    <scope>NUCLEOTIDE SEQUENCE</scope>
</reference>
<dbReference type="GO" id="GO:0016787">
    <property type="term" value="F:hydrolase activity"/>
    <property type="evidence" value="ECO:0007669"/>
    <property type="project" value="UniProtKB-KW"/>
</dbReference>
<evidence type="ECO:0000256" key="3">
    <source>
        <dbReference type="ARBA" id="ARBA00022741"/>
    </source>
</evidence>
<dbReference type="SMART" id="SM00847">
    <property type="entry name" value="HA2"/>
    <property type="match status" value="1"/>
</dbReference>
<protein>
    <recommendedName>
        <fullName evidence="2">RNA helicase</fullName>
        <ecNumber evidence="2">3.6.4.13</ecNumber>
    </recommendedName>
</protein>
<dbReference type="Pfam" id="PF04408">
    <property type="entry name" value="WHD_HA2"/>
    <property type="match status" value="1"/>
</dbReference>
<comment type="similarity">
    <text evidence="1">Belongs to the DEAD box helicase family. DEAH subfamily.</text>
</comment>
<dbReference type="SMART" id="SM00487">
    <property type="entry name" value="DEXDc"/>
    <property type="match status" value="1"/>
</dbReference>
<dbReference type="EMBL" id="CAJNOG010000005">
    <property type="protein sequence ID" value="CAF0729955.1"/>
    <property type="molecule type" value="Genomic_DNA"/>
</dbReference>
<dbReference type="GO" id="GO:0003724">
    <property type="term" value="F:RNA helicase activity"/>
    <property type="evidence" value="ECO:0007669"/>
    <property type="project" value="UniProtKB-EC"/>
</dbReference>
<keyword evidence="3" id="KW-0547">Nucleotide-binding</keyword>
<evidence type="ECO:0000313" key="12">
    <source>
        <dbReference type="Proteomes" id="UP000663845"/>
    </source>
</evidence>
<dbReference type="Proteomes" id="UP000663845">
    <property type="component" value="Unassembled WGS sequence"/>
</dbReference>
<sequence length="746" mass="85826">MQPPSQNSSNNSANKYWKPGGARPPRQQSSSIVDRHDATSENVDLYQHSSMSITQHRRHLPIANYRTHILYLLEKYRTLIIIGQTGSGKSTQIPQYLLEGGWTRNGKLVCMTEPRRIATVQLAQRIADERDVLLGKEVGYRIRFEDVYSSGLTQLIILTEGLLLRELMYDPLLTRYNVVIIDEAHERSIQTDLLLGLLKKIQRRRRDLRLIITSATIDSERLRAFFENQPSSIVKNENQSAEKEEEEQLNECFIMSVEGRSYPVEIFHTSEPVPDYRKACADACIQIHENEKYNEQGDILCFISGQDDVLQITRELHEYARRLTGEQQHLKRKDERKKLIILPLYANLKFIDQMKVFEKTPPNTRKIIVATNIAETSITIPGIVYVIDCGYVRLKLFNPEFGFEVLTTLPITHSSALQRAGRAGRVRSGKAYRLYPISEYEKMKEFQLPEMQRCDLALAVLQIKALGIHNIVRFDFPSPPPSKNLLQAIECLYALRAIDEQSRLTTDLGMKMAELPLHPTHARALILSLEYGCTQEILKIVASLQVKHVFLHPPSEKMRATKLHAKFACQEGDLITALNVIKAFEKQMMPQQFCDKHMLNIKSLKRILEIKDSLEKSLRRLVPKHHKISSSSGDDVIPVLKCLTDAFFMNAARLAIDGYTYRTFRGSSQELYMHPSCILSPILQAQEQTQSQLPKIVLFNELIQSSKMFMSDITVIEQNWLYEIAGHYYEQLSTRQWMLKETHDIE</sequence>
<dbReference type="InterPro" id="IPR001650">
    <property type="entry name" value="Helicase_C-like"/>
</dbReference>
<dbReference type="GO" id="GO:0005524">
    <property type="term" value="F:ATP binding"/>
    <property type="evidence" value="ECO:0007669"/>
    <property type="project" value="UniProtKB-KW"/>
</dbReference>
<gene>
    <name evidence="11" type="ORF">JYZ213_LOCUS1110</name>
</gene>
<comment type="catalytic activity">
    <reaction evidence="7">
        <text>ATP + H2O = ADP + phosphate + H(+)</text>
        <dbReference type="Rhea" id="RHEA:13065"/>
        <dbReference type="ChEBI" id="CHEBI:15377"/>
        <dbReference type="ChEBI" id="CHEBI:15378"/>
        <dbReference type="ChEBI" id="CHEBI:30616"/>
        <dbReference type="ChEBI" id="CHEBI:43474"/>
        <dbReference type="ChEBI" id="CHEBI:456216"/>
        <dbReference type="EC" id="3.6.4.13"/>
    </reaction>
</comment>
<evidence type="ECO:0000256" key="1">
    <source>
        <dbReference type="ARBA" id="ARBA00008792"/>
    </source>
</evidence>